<feature type="region of interest" description="Disordered" evidence="1">
    <location>
        <begin position="21"/>
        <end position="52"/>
    </location>
</feature>
<sequence>MVYWPNSLRVQLMVKKMEQTGTSVRAGEGRRRTYRTKDVGYGDARKEEKRKITEKVCGGSEGELGNVWKKKKLETGGDGGTRSAVVPPHPDDRRRSGAVGLLK</sequence>
<evidence type="ECO:0000313" key="3">
    <source>
        <dbReference type="Proteomes" id="UP001434883"/>
    </source>
</evidence>
<feature type="compositionally biased region" description="Basic and acidic residues" evidence="1">
    <location>
        <begin position="27"/>
        <end position="52"/>
    </location>
</feature>
<dbReference type="Proteomes" id="UP001434883">
    <property type="component" value="Unassembled WGS sequence"/>
</dbReference>
<evidence type="ECO:0000313" key="2">
    <source>
        <dbReference type="EMBL" id="MEQ2207306.1"/>
    </source>
</evidence>
<feature type="region of interest" description="Disordered" evidence="1">
    <location>
        <begin position="68"/>
        <end position="103"/>
    </location>
</feature>
<reference evidence="2 3" key="1">
    <citation type="submission" date="2021-06" db="EMBL/GenBank/DDBJ databases">
        <authorList>
            <person name="Palmer J.M."/>
        </authorList>
    </citation>
    <scope>NUCLEOTIDE SEQUENCE [LARGE SCALE GENOMIC DNA]</scope>
    <source>
        <strain evidence="2 3">XC_2019</strain>
        <tissue evidence="2">Muscle</tissue>
    </source>
</reference>
<dbReference type="EMBL" id="JAHRIN010044266">
    <property type="protein sequence ID" value="MEQ2207306.1"/>
    <property type="molecule type" value="Genomic_DNA"/>
</dbReference>
<comment type="caution">
    <text evidence="2">The sequence shown here is derived from an EMBL/GenBank/DDBJ whole genome shotgun (WGS) entry which is preliminary data.</text>
</comment>
<organism evidence="2 3">
    <name type="scientific">Xenoophorus captivus</name>
    <dbReference type="NCBI Taxonomy" id="1517983"/>
    <lineage>
        <taxon>Eukaryota</taxon>
        <taxon>Metazoa</taxon>
        <taxon>Chordata</taxon>
        <taxon>Craniata</taxon>
        <taxon>Vertebrata</taxon>
        <taxon>Euteleostomi</taxon>
        <taxon>Actinopterygii</taxon>
        <taxon>Neopterygii</taxon>
        <taxon>Teleostei</taxon>
        <taxon>Neoteleostei</taxon>
        <taxon>Acanthomorphata</taxon>
        <taxon>Ovalentaria</taxon>
        <taxon>Atherinomorphae</taxon>
        <taxon>Cyprinodontiformes</taxon>
        <taxon>Goodeidae</taxon>
        <taxon>Xenoophorus</taxon>
    </lineage>
</organism>
<proteinExistence type="predicted"/>
<keyword evidence="3" id="KW-1185">Reference proteome</keyword>
<evidence type="ECO:0000256" key="1">
    <source>
        <dbReference type="SAM" id="MobiDB-lite"/>
    </source>
</evidence>
<protein>
    <submittedName>
        <fullName evidence="2">Uncharacterized protein</fullName>
    </submittedName>
</protein>
<gene>
    <name evidence="2" type="ORF">XENOCAPTIV_010275</name>
</gene>
<name>A0ABV0RHY4_9TELE</name>
<accession>A0ABV0RHY4</accession>